<accession>A0A4S9Z6J4</accession>
<reference evidence="2 3" key="1">
    <citation type="submission" date="2018-10" db="EMBL/GenBank/DDBJ databases">
        <title>Fifty Aureobasidium pullulans genomes reveal a recombining polyextremotolerant generalist.</title>
        <authorList>
            <person name="Gostincar C."/>
            <person name="Turk M."/>
            <person name="Zajc J."/>
            <person name="Gunde-Cimerman N."/>
        </authorList>
    </citation>
    <scope>NUCLEOTIDE SEQUENCE [LARGE SCALE GENOMIC DNA]</scope>
    <source>
        <strain evidence="2 3">EXF-3380</strain>
    </source>
</reference>
<sequence length="212" mass="23796">MRSTWYIFLWPTTTLEPSGIETHSKSLGGRHTNTPQTPEEKAAELAAFDQKLYKVQLAMNESMSLVPWREDCAHIAPVTDIIDSISRAAPITPVDDHQVPYTFPDQVSFCFAGRGRCILAQADSDVVYNNTTVTGGLICHQSFQDAHNLDTGVIYNDTTVTGTFMGHQIFEDVYNQVIRQELLVVRVPEMAHRRVKEIDLVVRVPVSDHLDP</sequence>
<dbReference type="EMBL" id="QZBU01005203">
    <property type="protein sequence ID" value="TIA00172.1"/>
    <property type="molecule type" value="Genomic_DNA"/>
</dbReference>
<organism evidence="2 3">
    <name type="scientific">Aureobasidium pullulans</name>
    <name type="common">Black yeast</name>
    <name type="synonym">Pullularia pullulans</name>
    <dbReference type="NCBI Taxonomy" id="5580"/>
    <lineage>
        <taxon>Eukaryota</taxon>
        <taxon>Fungi</taxon>
        <taxon>Dikarya</taxon>
        <taxon>Ascomycota</taxon>
        <taxon>Pezizomycotina</taxon>
        <taxon>Dothideomycetes</taxon>
        <taxon>Dothideomycetidae</taxon>
        <taxon>Dothideales</taxon>
        <taxon>Saccotheciaceae</taxon>
        <taxon>Aureobasidium</taxon>
    </lineage>
</organism>
<proteinExistence type="predicted"/>
<evidence type="ECO:0000313" key="3">
    <source>
        <dbReference type="Proteomes" id="UP000304947"/>
    </source>
</evidence>
<dbReference type="Proteomes" id="UP000304947">
    <property type="component" value="Unassembled WGS sequence"/>
</dbReference>
<evidence type="ECO:0000256" key="1">
    <source>
        <dbReference type="SAM" id="MobiDB-lite"/>
    </source>
</evidence>
<name>A0A4S9Z6J4_AURPU</name>
<dbReference type="AlphaFoldDB" id="A0A4S9Z6J4"/>
<gene>
    <name evidence="2" type="ORF">D6C83_09040</name>
</gene>
<evidence type="ECO:0000313" key="2">
    <source>
        <dbReference type="EMBL" id="TIA00172.1"/>
    </source>
</evidence>
<protein>
    <submittedName>
        <fullName evidence="2">Uncharacterized protein</fullName>
    </submittedName>
</protein>
<comment type="caution">
    <text evidence="2">The sequence shown here is derived from an EMBL/GenBank/DDBJ whole genome shotgun (WGS) entry which is preliminary data.</text>
</comment>
<feature type="region of interest" description="Disordered" evidence="1">
    <location>
        <begin position="20"/>
        <end position="39"/>
    </location>
</feature>